<organism evidence="2">
    <name type="scientific">marine sediment metagenome</name>
    <dbReference type="NCBI Taxonomy" id="412755"/>
    <lineage>
        <taxon>unclassified sequences</taxon>
        <taxon>metagenomes</taxon>
        <taxon>ecological metagenomes</taxon>
    </lineage>
</organism>
<evidence type="ECO:0000313" key="2">
    <source>
        <dbReference type="EMBL" id="KKL91065.1"/>
    </source>
</evidence>
<sequence length="179" mass="20398">MKKLMKALEFRKAKYLKRTGSPGHYKYVYKEAGAKTVAQISIERMRNKINASDPYSSDSTRMAEGMSDSEVKAYYKKNFVDIKTMKRGGKKESKTMKDAVAARGKKGTRQKELNLTSKEVKKLKANGISLKMASKAIRDMEIQGSHEDEEVTAKDIIEYYERKDEDPRDTLDKPGRSIV</sequence>
<dbReference type="EMBL" id="LAZR01019834">
    <property type="protein sequence ID" value="KKL91065.1"/>
    <property type="molecule type" value="Genomic_DNA"/>
</dbReference>
<name>A0A0F9IB67_9ZZZZ</name>
<dbReference type="AlphaFoldDB" id="A0A0F9IB67"/>
<comment type="caution">
    <text evidence="2">The sequence shown here is derived from an EMBL/GenBank/DDBJ whole genome shotgun (WGS) entry which is preliminary data.</text>
</comment>
<protein>
    <submittedName>
        <fullName evidence="2">Uncharacterized protein</fullName>
    </submittedName>
</protein>
<proteinExistence type="predicted"/>
<reference evidence="2" key="1">
    <citation type="journal article" date="2015" name="Nature">
        <title>Complex archaea that bridge the gap between prokaryotes and eukaryotes.</title>
        <authorList>
            <person name="Spang A."/>
            <person name="Saw J.H."/>
            <person name="Jorgensen S.L."/>
            <person name="Zaremba-Niedzwiedzka K."/>
            <person name="Martijn J."/>
            <person name="Lind A.E."/>
            <person name="van Eijk R."/>
            <person name="Schleper C."/>
            <person name="Guy L."/>
            <person name="Ettema T.J."/>
        </authorList>
    </citation>
    <scope>NUCLEOTIDE SEQUENCE</scope>
</reference>
<feature type="region of interest" description="Disordered" evidence="1">
    <location>
        <begin position="86"/>
        <end position="110"/>
    </location>
</feature>
<evidence type="ECO:0000256" key="1">
    <source>
        <dbReference type="SAM" id="MobiDB-lite"/>
    </source>
</evidence>
<feature type="compositionally biased region" description="Basic and acidic residues" evidence="1">
    <location>
        <begin position="86"/>
        <end position="97"/>
    </location>
</feature>
<gene>
    <name evidence="2" type="ORF">LCGC14_1898440</name>
</gene>
<accession>A0A0F9IB67</accession>